<evidence type="ECO:0000313" key="2">
    <source>
        <dbReference type="Proteomes" id="UP000006671"/>
    </source>
</evidence>
<dbReference type="InParanoid" id="D2V708"/>
<sequence length="163" mass="18491">MFKSPISNSGDDDSNNTASSSFECSQLSIYSDLFNQQVNIDDNHQIQSIKPNHINHDDKPQLMNQIDIQFNKCISGTALPSMNSSKYEAMRIKKHFTTSTNLLIKEFDKPHFVGSFSNSTELKTIRKSPLSFIPFLSDLFTRNEYMIVKSAILVFITASLKND</sequence>
<dbReference type="RefSeq" id="XP_002679919.1">
    <property type="nucleotide sequence ID" value="XM_002679873.1"/>
</dbReference>
<evidence type="ECO:0000313" key="1">
    <source>
        <dbReference type="EMBL" id="EFC47175.1"/>
    </source>
</evidence>
<name>D2V708_NAEGR</name>
<gene>
    <name evidence="1" type="ORF">NAEGRDRAFT_64626</name>
</gene>
<dbReference type="OrthoDB" id="10415872at2759"/>
<reference evidence="1 2" key="1">
    <citation type="journal article" date="2010" name="Cell">
        <title>The genome of Naegleria gruberi illuminates early eukaryotic versatility.</title>
        <authorList>
            <person name="Fritz-Laylin L.K."/>
            <person name="Prochnik S.E."/>
            <person name="Ginger M.L."/>
            <person name="Dacks J.B."/>
            <person name="Carpenter M.L."/>
            <person name="Field M.C."/>
            <person name="Kuo A."/>
            <person name="Paredez A."/>
            <person name="Chapman J."/>
            <person name="Pham J."/>
            <person name="Shu S."/>
            <person name="Neupane R."/>
            <person name="Cipriano M."/>
            <person name="Mancuso J."/>
            <person name="Tu H."/>
            <person name="Salamov A."/>
            <person name="Lindquist E."/>
            <person name="Shapiro H."/>
            <person name="Lucas S."/>
            <person name="Grigoriev I.V."/>
            <person name="Cande W.Z."/>
            <person name="Fulton C."/>
            <person name="Rokhsar D.S."/>
            <person name="Dawson S.C."/>
        </authorList>
    </citation>
    <scope>NUCLEOTIDE SEQUENCE [LARGE SCALE GENOMIC DNA]</scope>
    <source>
        <strain evidence="1 2">NEG-M</strain>
    </source>
</reference>
<organism evidence="2">
    <name type="scientific">Naegleria gruberi</name>
    <name type="common">Amoeba</name>
    <dbReference type="NCBI Taxonomy" id="5762"/>
    <lineage>
        <taxon>Eukaryota</taxon>
        <taxon>Discoba</taxon>
        <taxon>Heterolobosea</taxon>
        <taxon>Tetramitia</taxon>
        <taxon>Eutetramitia</taxon>
        <taxon>Vahlkampfiidae</taxon>
        <taxon>Naegleria</taxon>
    </lineage>
</organism>
<dbReference type="VEuPathDB" id="AmoebaDB:NAEGRDRAFT_64626"/>
<keyword evidence="2" id="KW-1185">Reference proteome</keyword>
<dbReference type="GeneID" id="8848939"/>
<dbReference type="KEGG" id="ngr:NAEGRDRAFT_64626"/>
<dbReference type="EMBL" id="GG738855">
    <property type="protein sequence ID" value="EFC47175.1"/>
    <property type="molecule type" value="Genomic_DNA"/>
</dbReference>
<accession>D2V708</accession>
<protein>
    <submittedName>
        <fullName evidence="1">Predicted protein</fullName>
    </submittedName>
</protein>
<dbReference type="AlphaFoldDB" id="D2V708"/>
<proteinExistence type="predicted"/>
<dbReference type="Proteomes" id="UP000006671">
    <property type="component" value="Unassembled WGS sequence"/>
</dbReference>